<organism evidence="2 3">
    <name type="scientific">Bifidobacterium longum subsp. longum</name>
    <dbReference type="NCBI Taxonomy" id="1679"/>
    <lineage>
        <taxon>Bacteria</taxon>
        <taxon>Bacillati</taxon>
        <taxon>Actinomycetota</taxon>
        <taxon>Actinomycetes</taxon>
        <taxon>Bifidobacteriales</taxon>
        <taxon>Bifidobacteriaceae</taxon>
        <taxon>Bifidobacterium</taxon>
    </lineage>
</organism>
<accession>A0AB74HDH1</accession>
<dbReference type="Proteomes" id="UP000293319">
    <property type="component" value="Unassembled WGS sequence"/>
</dbReference>
<dbReference type="AlphaFoldDB" id="A0AB74HDH1"/>
<evidence type="ECO:0000313" key="2">
    <source>
        <dbReference type="EMBL" id="TCE46315.1"/>
    </source>
</evidence>
<dbReference type="RefSeq" id="WP_118378826.1">
    <property type="nucleotide sequence ID" value="NZ_JAERWG010000011.1"/>
</dbReference>
<feature type="region of interest" description="Disordered" evidence="1">
    <location>
        <begin position="29"/>
        <end position="55"/>
    </location>
</feature>
<protein>
    <recommendedName>
        <fullName evidence="4">Phage tail protein</fullName>
    </recommendedName>
</protein>
<sequence length="144" mass="15244">MATKTRLLGPGSFTITGKDNGKDFSADLTKAQINPSNSSDDPTNYLDGSQETNTSTTWTFEGTISDDFSESGLAAWCFDNANKTLPFEFIPNKTGGIKWTGNVTITPVAMGGDVKTKNTNDFSFPVTDLAHAPNTPATPTTPGA</sequence>
<evidence type="ECO:0008006" key="4">
    <source>
        <dbReference type="Google" id="ProtNLM"/>
    </source>
</evidence>
<comment type="caution">
    <text evidence="2">The sequence shown here is derived from an EMBL/GenBank/DDBJ whole genome shotgun (WGS) entry which is preliminary data.</text>
</comment>
<evidence type="ECO:0000256" key="1">
    <source>
        <dbReference type="SAM" id="MobiDB-lite"/>
    </source>
</evidence>
<feature type="compositionally biased region" description="Polar residues" evidence="1">
    <location>
        <begin position="31"/>
        <end position="55"/>
    </location>
</feature>
<dbReference type="EMBL" id="SHQV01000004">
    <property type="protein sequence ID" value="TCE46315.1"/>
    <property type="molecule type" value="Genomic_DNA"/>
</dbReference>
<name>A0AB74HDH1_BIFLL</name>
<evidence type="ECO:0000313" key="3">
    <source>
        <dbReference type="Proteomes" id="UP000293319"/>
    </source>
</evidence>
<proteinExistence type="predicted"/>
<gene>
    <name evidence="2" type="ORF">MCC10044_0236</name>
</gene>
<reference evidence="2 3" key="1">
    <citation type="journal article" date="2018" name="Sci. Rep.">
        <title>Genomic diversity and distribution of Bifidobacterium longum subsp. longum across the human lifespan.</title>
        <authorList>
            <person name="Odamaki T."/>
            <person name="Bottacini F."/>
            <person name="Kato K."/>
            <person name="Mitsuyama E."/>
            <person name="Yoshida K."/>
            <person name="Horigome A."/>
            <person name="Xiao J.Z."/>
            <person name="van Sinderen D."/>
        </authorList>
    </citation>
    <scope>NUCLEOTIDE SEQUENCE [LARGE SCALE GENOMIC DNA]</scope>
    <source>
        <strain evidence="2 3">MCC10044</strain>
    </source>
</reference>